<organism evidence="1 2">
    <name type="scientific">Mucor lusitanicus CBS 277.49</name>
    <dbReference type="NCBI Taxonomy" id="747725"/>
    <lineage>
        <taxon>Eukaryota</taxon>
        <taxon>Fungi</taxon>
        <taxon>Fungi incertae sedis</taxon>
        <taxon>Mucoromycota</taxon>
        <taxon>Mucoromycotina</taxon>
        <taxon>Mucoromycetes</taxon>
        <taxon>Mucorales</taxon>
        <taxon>Mucorineae</taxon>
        <taxon>Mucoraceae</taxon>
        <taxon>Mucor</taxon>
    </lineage>
</organism>
<comment type="caution">
    <text evidence="1">The sequence shown here is derived from an EMBL/GenBank/DDBJ whole genome shotgun (WGS) entry which is preliminary data.</text>
</comment>
<reference evidence="1 2" key="1">
    <citation type="submission" date="2015-06" db="EMBL/GenBank/DDBJ databases">
        <title>Expansion of signal transduction pathways in fungi by whole-genome duplication.</title>
        <authorList>
            <consortium name="DOE Joint Genome Institute"/>
            <person name="Corrochano L.M."/>
            <person name="Kuo A."/>
            <person name="Marcet-Houben M."/>
            <person name="Polaino S."/>
            <person name="Salamov A."/>
            <person name="Villalobos J.M."/>
            <person name="Alvarez M.I."/>
            <person name="Avalos J."/>
            <person name="Benito E.P."/>
            <person name="Benoit I."/>
            <person name="Burger G."/>
            <person name="Camino L.P."/>
            <person name="Canovas D."/>
            <person name="Cerda-Olmedo E."/>
            <person name="Cheng J.-F."/>
            <person name="Dominguez A."/>
            <person name="Elias M."/>
            <person name="Eslava A.P."/>
            <person name="Glaser F."/>
            <person name="Grimwood J."/>
            <person name="Gutierrez G."/>
            <person name="Heitman J."/>
            <person name="Henrissat B."/>
            <person name="Iturriaga E.A."/>
            <person name="Lang B.F."/>
            <person name="Lavin J.L."/>
            <person name="Lee S."/>
            <person name="Li W."/>
            <person name="Lindquist E."/>
            <person name="Lopez-Garcia S."/>
            <person name="Luque E.M."/>
            <person name="Marcos A.T."/>
            <person name="Martin J."/>
            <person name="Mccluskey K."/>
            <person name="Medina H.R."/>
            <person name="Miralles-Duran A."/>
            <person name="Miyazaki A."/>
            <person name="Munoz-Torres E."/>
            <person name="Oguiza J.A."/>
            <person name="Ohm R."/>
            <person name="Olmedo M."/>
            <person name="Orejas M."/>
            <person name="Ortiz-Castellanos L."/>
            <person name="Pisabarro A.G."/>
            <person name="Rodriguez-Romero J."/>
            <person name="Ruiz-Herrera J."/>
            <person name="Ruiz-Vazquez R."/>
            <person name="Sanz C."/>
            <person name="Schackwitz W."/>
            <person name="Schmutz J."/>
            <person name="Shahriari M."/>
            <person name="Shelest E."/>
            <person name="Silva-Franco F."/>
            <person name="Soanes D."/>
            <person name="Syed K."/>
            <person name="Tagua V.G."/>
            <person name="Talbot N.J."/>
            <person name="Thon M."/>
            <person name="De Vries R.P."/>
            <person name="Wiebenga A."/>
            <person name="Yadav J.S."/>
            <person name="Braun E.L."/>
            <person name="Baker S."/>
            <person name="Garre V."/>
            <person name="Horwitz B."/>
            <person name="Torres-Martinez S."/>
            <person name="Idnurm A."/>
            <person name="Herrera-Estrella A."/>
            <person name="Gabaldon T."/>
            <person name="Grigoriev I.V."/>
        </authorList>
    </citation>
    <scope>NUCLEOTIDE SEQUENCE [LARGE SCALE GENOMIC DNA]</scope>
    <source>
        <strain evidence="1 2">CBS 277.49</strain>
    </source>
</reference>
<keyword evidence="2" id="KW-1185">Reference proteome</keyword>
<dbReference type="VEuPathDB" id="FungiDB:MUCCIDRAFT_115846"/>
<sequence>MELSENITHSINMHIEKRKLKRTLDIEEIIIGNALAESSSKRLCSIVVPKVAARYFAQDLVVPKEMFRWPVLNIDSHGTYQASTDEELPELDQDSIVPCWILQGVNLSAKLNEYRGKAIAKLRTQTLKDMESMALNHVYLFNDDLDYLGLNDVQVAALGENLNRNENYACMNQQDTRCIDYISHTAMIQDVETLKVVAAQDIGSAFKKAIHLIVDNLARFNLEKVD</sequence>
<dbReference type="EMBL" id="AMYB01000012">
    <property type="protein sequence ID" value="OAC97776.1"/>
    <property type="molecule type" value="Genomic_DNA"/>
</dbReference>
<dbReference type="Proteomes" id="UP000077051">
    <property type="component" value="Unassembled WGS sequence"/>
</dbReference>
<name>A0A162Y7N8_MUCCL</name>
<evidence type="ECO:0000313" key="2">
    <source>
        <dbReference type="Proteomes" id="UP000077051"/>
    </source>
</evidence>
<proteinExistence type="predicted"/>
<evidence type="ECO:0000313" key="1">
    <source>
        <dbReference type="EMBL" id="OAC97776.1"/>
    </source>
</evidence>
<gene>
    <name evidence="1" type="ORF">MUCCIDRAFT_115846</name>
</gene>
<protein>
    <submittedName>
        <fullName evidence="1">Uncharacterized protein</fullName>
    </submittedName>
</protein>
<accession>A0A162Y7N8</accession>
<dbReference type="AlphaFoldDB" id="A0A162Y7N8"/>